<dbReference type="Pfam" id="PF01923">
    <property type="entry name" value="Cob_adeno_trans"/>
    <property type="match status" value="1"/>
</dbReference>
<reference evidence="12" key="1">
    <citation type="submission" date="2020-10" db="EMBL/GenBank/DDBJ databases">
        <title>Unveiling of a novel bifunctional photoreceptor, Dualchrome1, isolated from a cosmopolitan green alga.</title>
        <authorList>
            <person name="Suzuki S."/>
            <person name="Kawachi M."/>
        </authorList>
    </citation>
    <scope>NUCLEOTIDE SEQUENCE</scope>
    <source>
        <strain evidence="12">NIES 2893</strain>
    </source>
</reference>
<feature type="domain" description="Cobalamin adenosyltransferase-like" evidence="11">
    <location>
        <begin position="3"/>
        <end position="183"/>
    </location>
</feature>
<dbReference type="GO" id="GO:0008817">
    <property type="term" value="F:corrinoid adenosyltransferase activity"/>
    <property type="evidence" value="ECO:0007669"/>
    <property type="project" value="TreeGrafter"/>
</dbReference>
<comment type="catalytic activity">
    <reaction evidence="6">
        <text>cob(I)alamin-[corrinoid adenosyltransferase] + ATP = apo-[corrinoid adenosyltransferase] + adenosylcob(III)alamin + triphosphate</text>
        <dbReference type="Rhea" id="RHEA:56796"/>
        <dbReference type="Rhea" id="RHEA-COMP:14743"/>
        <dbReference type="Rhea" id="RHEA-COMP:14744"/>
        <dbReference type="ChEBI" id="CHEBI:18036"/>
        <dbReference type="ChEBI" id="CHEBI:18408"/>
        <dbReference type="ChEBI" id="CHEBI:30616"/>
        <dbReference type="ChEBI" id="CHEBI:60488"/>
        <dbReference type="ChEBI" id="CHEBI:83228"/>
    </reaction>
    <physiologicalReaction direction="left-to-right" evidence="6">
        <dbReference type="Rhea" id="RHEA:56797"/>
    </physiologicalReaction>
</comment>
<dbReference type="InterPro" id="IPR029499">
    <property type="entry name" value="PduO-typ"/>
</dbReference>
<evidence type="ECO:0000256" key="4">
    <source>
        <dbReference type="ARBA" id="ARBA00022741"/>
    </source>
</evidence>
<evidence type="ECO:0000256" key="1">
    <source>
        <dbReference type="ARBA" id="ARBA00007487"/>
    </source>
</evidence>
<keyword evidence="3 10" id="KW-0808">Transferase</keyword>
<keyword evidence="13" id="KW-1185">Reference proteome</keyword>
<protein>
    <recommendedName>
        <fullName evidence="8">Corrinoid adenosyltransferase MMAB</fullName>
    </recommendedName>
    <alternativeName>
        <fullName evidence="9">ATP:co(I)rrinoid adenosyltransferase MMAB</fullName>
    </alternativeName>
</protein>
<evidence type="ECO:0000313" key="13">
    <source>
        <dbReference type="Proteomes" id="UP000660262"/>
    </source>
</evidence>
<evidence type="ECO:0000256" key="3">
    <source>
        <dbReference type="ARBA" id="ARBA00022679"/>
    </source>
</evidence>
<evidence type="ECO:0000256" key="5">
    <source>
        <dbReference type="ARBA" id="ARBA00022840"/>
    </source>
</evidence>
<gene>
    <name evidence="12" type="ORF">PPROV_000266300</name>
</gene>
<dbReference type="InterPro" id="IPR036451">
    <property type="entry name" value="CblAdoTrfase-like_sf"/>
</dbReference>
<proteinExistence type="inferred from homology"/>
<dbReference type="OrthoDB" id="549173at2759"/>
<comment type="similarity">
    <text evidence="1 10">Belongs to the Cob(I)alamin adenosyltransferase family.</text>
</comment>
<comment type="caution">
    <text evidence="12">The sequence shown here is derived from an EMBL/GenBank/DDBJ whole genome shotgun (WGS) entry which is preliminary data.</text>
</comment>
<comment type="function">
    <text evidence="7">Converts cob(I)alamin to adenosylcobalamin (adenosylcob(III)alamin), a coenzyme for methylmalonyl-CoA mutase, therefore participates in the final step of the vitamin B12 conversion. Generates adenosylcobalamin (AdoCbl) and directly delivers the cofactor to MUT in a transfer that is stimulated by ATP-binding to MMAB and gated by MMAA.</text>
</comment>
<dbReference type="Proteomes" id="UP000660262">
    <property type="component" value="Unassembled WGS sequence"/>
</dbReference>
<evidence type="ECO:0000256" key="8">
    <source>
        <dbReference type="ARBA" id="ARBA00071654"/>
    </source>
</evidence>
<name>A0A830HEY1_9CHLO</name>
<evidence type="ECO:0000256" key="10">
    <source>
        <dbReference type="RuleBase" id="RU366026"/>
    </source>
</evidence>
<dbReference type="NCBIfam" id="TIGR00636">
    <property type="entry name" value="PduO_Nterm"/>
    <property type="match status" value="1"/>
</dbReference>
<keyword evidence="4 10" id="KW-0547">Nucleotide-binding</keyword>
<evidence type="ECO:0000256" key="2">
    <source>
        <dbReference type="ARBA" id="ARBA00011233"/>
    </source>
</evidence>
<organism evidence="12 13">
    <name type="scientific">Pycnococcus provasolii</name>
    <dbReference type="NCBI Taxonomy" id="41880"/>
    <lineage>
        <taxon>Eukaryota</taxon>
        <taxon>Viridiplantae</taxon>
        <taxon>Chlorophyta</taxon>
        <taxon>Pseudoscourfieldiophyceae</taxon>
        <taxon>Pseudoscourfieldiales</taxon>
        <taxon>Pycnococcaceae</taxon>
        <taxon>Pycnococcus</taxon>
    </lineage>
</organism>
<evidence type="ECO:0000256" key="6">
    <source>
        <dbReference type="ARBA" id="ARBA00051988"/>
    </source>
</evidence>
<dbReference type="EMBL" id="BNJQ01000006">
    <property type="protein sequence ID" value="GHP03909.1"/>
    <property type="molecule type" value="Genomic_DNA"/>
</dbReference>
<dbReference type="Gene3D" id="1.20.1200.10">
    <property type="entry name" value="Cobalamin adenosyltransferase-like"/>
    <property type="match status" value="1"/>
</dbReference>
<keyword evidence="5 10" id="KW-0067">ATP-binding</keyword>
<accession>A0A830HEY1</accession>
<evidence type="ECO:0000256" key="7">
    <source>
        <dbReference type="ARBA" id="ARBA00056747"/>
    </source>
</evidence>
<dbReference type="FunFam" id="1.20.1200.10:FF:000001">
    <property type="entry name" value="Cob(I)yrinic acid a,c-diamide adenosyltransferase"/>
    <property type="match status" value="1"/>
</dbReference>
<dbReference type="SUPFAM" id="SSF89028">
    <property type="entry name" value="Cobalamin adenosyltransferase-like"/>
    <property type="match status" value="1"/>
</dbReference>
<dbReference type="PANTHER" id="PTHR12213">
    <property type="entry name" value="CORRINOID ADENOSYLTRANSFERASE"/>
    <property type="match status" value="1"/>
</dbReference>
<dbReference type="PANTHER" id="PTHR12213:SF0">
    <property type="entry name" value="CORRINOID ADENOSYLTRANSFERASE MMAB"/>
    <property type="match status" value="1"/>
</dbReference>
<evidence type="ECO:0000256" key="9">
    <source>
        <dbReference type="ARBA" id="ARBA00075216"/>
    </source>
</evidence>
<dbReference type="AlphaFoldDB" id="A0A830HEY1"/>
<sequence length="197" mass="21526">MKIYTRTGDAGESSLYNGERRRKDDLVFEALGDVDELNSVLGVCRHLVETVVPSDADEDEPSSSVAKQLTEIQSRLLDAGSAVATPLTSEQTAKLKRARFPAGCTEQVEAWIDALDAHLPPLTNFILPSGGAAASQLHLARTVCRRAERKVARLTHELKDVEPEVLTYVNRLSDYLFTAARVVAKVSGATEVCYKKV</sequence>
<dbReference type="InterPro" id="IPR016030">
    <property type="entry name" value="CblAdoTrfase-like"/>
</dbReference>
<dbReference type="GO" id="GO:0009235">
    <property type="term" value="P:cobalamin metabolic process"/>
    <property type="evidence" value="ECO:0007669"/>
    <property type="project" value="UniProtKB-ARBA"/>
</dbReference>
<comment type="subunit">
    <text evidence="2">Homotrimer.</text>
</comment>
<evidence type="ECO:0000259" key="11">
    <source>
        <dbReference type="Pfam" id="PF01923"/>
    </source>
</evidence>
<evidence type="ECO:0000313" key="12">
    <source>
        <dbReference type="EMBL" id="GHP03909.1"/>
    </source>
</evidence>
<dbReference type="GO" id="GO:0005524">
    <property type="term" value="F:ATP binding"/>
    <property type="evidence" value="ECO:0007669"/>
    <property type="project" value="UniProtKB-UniRule"/>
</dbReference>